<evidence type="ECO:0000313" key="13">
    <source>
        <dbReference type="EMBL" id="THU51058.1"/>
    </source>
</evidence>
<evidence type="ECO:0000256" key="1">
    <source>
        <dbReference type="ARBA" id="ARBA00004589"/>
    </source>
</evidence>
<reference evidence="13 14" key="1">
    <citation type="journal article" date="2019" name="Nat. Plants">
        <title>Genome sequencing of Musa balbisiana reveals subgenome evolution and function divergence in polyploid bananas.</title>
        <authorList>
            <person name="Yao X."/>
        </authorList>
    </citation>
    <scope>NUCLEOTIDE SEQUENCE [LARGE SCALE GENOMIC DNA]</scope>
    <source>
        <strain evidence="14">cv. DH-PKW</strain>
        <tissue evidence="13">Leaves</tissue>
    </source>
</reference>
<keyword evidence="6" id="KW-0325">Glycoprotein</keyword>
<comment type="subcellular location">
    <subcellularLocation>
        <location evidence="9">Endomembrane system</location>
        <topology evidence="9">Lipid-anchor</topology>
    </subcellularLocation>
    <subcellularLocation>
        <location evidence="1">Membrane</location>
        <topology evidence="1">Lipid-anchor</topology>
        <topology evidence="1">GPI-anchor</topology>
    </subcellularLocation>
</comment>
<evidence type="ECO:0000256" key="2">
    <source>
        <dbReference type="ARBA" id="ARBA00022622"/>
    </source>
</evidence>
<dbReference type="PROSITE" id="PS51485">
    <property type="entry name" value="PHYTOCYANIN"/>
    <property type="match status" value="1"/>
</dbReference>
<gene>
    <name evidence="13" type="ORF">C4D60_Mb06t27030</name>
</gene>
<evidence type="ECO:0000256" key="10">
    <source>
        <dbReference type="SAM" id="MobiDB-lite"/>
    </source>
</evidence>
<evidence type="ECO:0000256" key="4">
    <source>
        <dbReference type="ARBA" id="ARBA00023136"/>
    </source>
</evidence>
<proteinExistence type="inferred from homology"/>
<dbReference type="GO" id="GO:0012505">
    <property type="term" value="C:endomembrane system"/>
    <property type="evidence" value="ECO:0007669"/>
    <property type="project" value="UniProtKB-SubCell"/>
</dbReference>
<feature type="transmembrane region" description="Helical" evidence="11">
    <location>
        <begin position="20"/>
        <end position="37"/>
    </location>
</feature>
<keyword evidence="11" id="KW-0812">Transmembrane</keyword>
<evidence type="ECO:0000256" key="6">
    <source>
        <dbReference type="ARBA" id="ARBA00023180"/>
    </source>
</evidence>
<dbReference type="GO" id="GO:0098552">
    <property type="term" value="C:side of membrane"/>
    <property type="evidence" value="ECO:0007669"/>
    <property type="project" value="UniProtKB-KW"/>
</dbReference>
<feature type="region of interest" description="Disordered" evidence="10">
    <location>
        <begin position="213"/>
        <end position="305"/>
    </location>
</feature>
<dbReference type="InterPro" id="IPR008972">
    <property type="entry name" value="Cupredoxin"/>
</dbReference>
<dbReference type="EMBL" id="PYDT01000009">
    <property type="protein sequence ID" value="THU51058.1"/>
    <property type="molecule type" value="Genomic_DNA"/>
</dbReference>
<evidence type="ECO:0000256" key="9">
    <source>
        <dbReference type="ARBA" id="ARBA00037868"/>
    </source>
</evidence>
<dbReference type="FunFam" id="2.60.40.420:FF:000010">
    <property type="entry name" value="Early nodulin-like protein 1"/>
    <property type="match status" value="1"/>
</dbReference>
<protein>
    <recommendedName>
        <fullName evidence="12">Phytocyanin domain-containing protein</fullName>
    </recommendedName>
</protein>
<feature type="domain" description="Phytocyanin" evidence="12">
    <location>
        <begin position="108"/>
        <end position="209"/>
    </location>
</feature>
<keyword evidence="3" id="KW-0732">Signal</keyword>
<evidence type="ECO:0000256" key="5">
    <source>
        <dbReference type="ARBA" id="ARBA00023157"/>
    </source>
</evidence>
<dbReference type="GO" id="GO:0005886">
    <property type="term" value="C:plasma membrane"/>
    <property type="evidence" value="ECO:0007669"/>
    <property type="project" value="TreeGrafter"/>
</dbReference>
<evidence type="ECO:0000313" key="14">
    <source>
        <dbReference type="Proteomes" id="UP000317650"/>
    </source>
</evidence>
<dbReference type="PRINTS" id="PR01217">
    <property type="entry name" value="PRICHEXTENSN"/>
</dbReference>
<dbReference type="CDD" id="cd11019">
    <property type="entry name" value="OsENODL1_like"/>
    <property type="match status" value="1"/>
</dbReference>
<dbReference type="AlphaFoldDB" id="A0A4S8IQY3"/>
<keyword evidence="14" id="KW-1185">Reference proteome</keyword>
<feature type="compositionally biased region" description="Pro residues" evidence="10">
    <location>
        <begin position="226"/>
        <end position="237"/>
    </location>
</feature>
<dbReference type="Pfam" id="PF02298">
    <property type="entry name" value="Cu_bind_like"/>
    <property type="match status" value="1"/>
</dbReference>
<dbReference type="InterPro" id="IPR039391">
    <property type="entry name" value="Phytocyanin-like"/>
</dbReference>
<organism evidence="13 14">
    <name type="scientific">Musa balbisiana</name>
    <name type="common">Banana</name>
    <dbReference type="NCBI Taxonomy" id="52838"/>
    <lineage>
        <taxon>Eukaryota</taxon>
        <taxon>Viridiplantae</taxon>
        <taxon>Streptophyta</taxon>
        <taxon>Embryophyta</taxon>
        <taxon>Tracheophyta</taxon>
        <taxon>Spermatophyta</taxon>
        <taxon>Magnoliopsida</taxon>
        <taxon>Liliopsida</taxon>
        <taxon>Zingiberales</taxon>
        <taxon>Musaceae</taxon>
        <taxon>Musa</taxon>
    </lineage>
</organism>
<dbReference type="PANTHER" id="PTHR33021">
    <property type="entry name" value="BLUE COPPER PROTEIN"/>
    <property type="match status" value="1"/>
</dbReference>
<comment type="similarity">
    <text evidence="8">Belongs to the early nodulin-like (ENODL) family.</text>
</comment>
<keyword evidence="11" id="KW-1133">Transmembrane helix</keyword>
<dbReference type="Proteomes" id="UP000317650">
    <property type="component" value="Chromosome 6"/>
</dbReference>
<name>A0A4S8IQY3_MUSBA</name>
<feature type="transmembrane region" description="Helical" evidence="11">
    <location>
        <begin position="86"/>
        <end position="111"/>
    </location>
</feature>
<dbReference type="SUPFAM" id="SSF49503">
    <property type="entry name" value="Cupredoxins"/>
    <property type="match status" value="1"/>
</dbReference>
<dbReference type="InterPro" id="IPR041846">
    <property type="entry name" value="ENL_dom"/>
</dbReference>
<dbReference type="InterPro" id="IPR003245">
    <property type="entry name" value="Phytocyanin_dom"/>
</dbReference>
<dbReference type="Gene3D" id="2.60.40.420">
    <property type="entry name" value="Cupredoxins - blue copper proteins"/>
    <property type="match status" value="1"/>
</dbReference>
<feature type="transmembrane region" description="Helical" evidence="11">
    <location>
        <begin position="57"/>
        <end position="74"/>
    </location>
</feature>
<accession>A0A4S8IQY3</accession>
<sequence>MTPSRHASQKRNGSSSSTVTLRSIPIYVSTASALWYYSFRFHILNRCSPLSSSSASSSLFLLGVTTILLVFVRARRRHGDMEASKGFVGLLLVAEVLLGLLVDSTGAYVFYAGGRDGWVLHPSESYHDWAGRNRFQVNDTIVFRYKKGSDSVLVVTKQDYDACDVSKPIQKLDGGDSVFEIDRSGPFYFISGAPGKCRQGQKLVVVVMAVRKPPSEPPVPSHASPPHIPPSPTPAASPSPSASSPKPSTRPPTPPPSAHPPASPPSTAPAAGSPPPTSSEGGGFAPAPAPSGPAADSTTSSSSSLNAFKMPTVLIVLVMLGASFLA</sequence>
<comment type="caution">
    <text evidence="13">The sequence shown here is derived from an EMBL/GenBank/DDBJ whole genome shotgun (WGS) entry which is preliminary data.</text>
</comment>
<keyword evidence="5" id="KW-1015">Disulfide bond</keyword>
<evidence type="ECO:0000256" key="7">
    <source>
        <dbReference type="ARBA" id="ARBA00023288"/>
    </source>
</evidence>
<feature type="compositionally biased region" description="Low complexity" evidence="10">
    <location>
        <begin position="292"/>
        <end position="304"/>
    </location>
</feature>
<evidence type="ECO:0000256" key="11">
    <source>
        <dbReference type="SAM" id="Phobius"/>
    </source>
</evidence>
<evidence type="ECO:0000259" key="12">
    <source>
        <dbReference type="PROSITE" id="PS51485"/>
    </source>
</evidence>
<dbReference type="GO" id="GO:0009055">
    <property type="term" value="F:electron transfer activity"/>
    <property type="evidence" value="ECO:0007669"/>
    <property type="project" value="InterPro"/>
</dbReference>
<evidence type="ECO:0000256" key="8">
    <source>
        <dbReference type="ARBA" id="ARBA00035011"/>
    </source>
</evidence>
<dbReference type="PANTHER" id="PTHR33021:SF514">
    <property type="entry name" value="PHYTOCYANIN DOMAIN-CONTAINING PROTEIN"/>
    <property type="match status" value="1"/>
</dbReference>
<evidence type="ECO:0000256" key="3">
    <source>
        <dbReference type="ARBA" id="ARBA00022729"/>
    </source>
</evidence>
<feature type="compositionally biased region" description="Pro residues" evidence="10">
    <location>
        <begin position="248"/>
        <end position="277"/>
    </location>
</feature>
<keyword evidence="2" id="KW-0336">GPI-anchor</keyword>
<feature type="compositionally biased region" description="Low complexity" evidence="10">
    <location>
        <begin position="238"/>
        <end position="247"/>
    </location>
</feature>
<keyword evidence="7" id="KW-0449">Lipoprotein</keyword>
<keyword evidence="4 11" id="KW-0472">Membrane</keyword>